<evidence type="ECO:0000256" key="1">
    <source>
        <dbReference type="ARBA" id="ARBA00022574"/>
    </source>
</evidence>
<dbReference type="InterPro" id="IPR019775">
    <property type="entry name" value="WD40_repeat_CS"/>
</dbReference>
<feature type="repeat" description="WD" evidence="4">
    <location>
        <begin position="206"/>
        <end position="238"/>
    </location>
</feature>
<dbReference type="InterPro" id="IPR001680">
    <property type="entry name" value="WD40_rpt"/>
</dbReference>
<dbReference type="PANTHER" id="PTHR19920">
    <property type="entry name" value="WD40 PROTEIN CIAO1"/>
    <property type="match status" value="1"/>
</dbReference>
<dbReference type="AlphaFoldDB" id="A0A9P6DZ86"/>
<reference evidence="5" key="1">
    <citation type="journal article" date="2020" name="Nat. Commun.">
        <title>Large-scale genome sequencing of mycorrhizal fungi provides insights into the early evolution of symbiotic traits.</title>
        <authorList>
            <person name="Miyauchi S."/>
            <person name="Kiss E."/>
            <person name="Kuo A."/>
            <person name="Drula E."/>
            <person name="Kohler A."/>
            <person name="Sanchez-Garcia M."/>
            <person name="Morin E."/>
            <person name="Andreopoulos B."/>
            <person name="Barry K.W."/>
            <person name="Bonito G."/>
            <person name="Buee M."/>
            <person name="Carver A."/>
            <person name="Chen C."/>
            <person name="Cichocki N."/>
            <person name="Clum A."/>
            <person name="Culley D."/>
            <person name="Crous P.W."/>
            <person name="Fauchery L."/>
            <person name="Girlanda M."/>
            <person name="Hayes R.D."/>
            <person name="Keri Z."/>
            <person name="LaButti K."/>
            <person name="Lipzen A."/>
            <person name="Lombard V."/>
            <person name="Magnuson J."/>
            <person name="Maillard F."/>
            <person name="Murat C."/>
            <person name="Nolan M."/>
            <person name="Ohm R.A."/>
            <person name="Pangilinan J."/>
            <person name="Pereira M.F."/>
            <person name="Perotto S."/>
            <person name="Peter M."/>
            <person name="Pfister S."/>
            <person name="Riley R."/>
            <person name="Sitrit Y."/>
            <person name="Stielow J.B."/>
            <person name="Szollosi G."/>
            <person name="Zifcakova L."/>
            <person name="Stursova M."/>
            <person name="Spatafora J.W."/>
            <person name="Tedersoo L."/>
            <person name="Vaario L.M."/>
            <person name="Yamada A."/>
            <person name="Yan M."/>
            <person name="Wang P."/>
            <person name="Xu J."/>
            <person name="Bruns T."/>
            <person name="Baldrian P."/>
            <person name="Vilgalys R."/>
            <person name="Dunand C."/>
            <person name="Henrissat B."/>
            <person name="Grigoriev I.V."/>
            <person name="Hibbett D."/>
            <person name="Nagy L.G."/>
            <person name="Martin F.M."/>
        </authorList>
    </citation>
    <scope>NUCLEOTIDE SEQUENCE</scope>
    <source>
        <strain evidence="5">UP504</strain>
    </source>
</reference>
<keyword evidence="6" id="KW-1185">Reference proteome</keyword>
<feature type="repeat" description="WD" evidence="4">
    <location>
        <begin position="62"/>
        <end position="94"/>
    </location>
</feature>
<dbReference type="PRINTS" id="PR00320">
    <property type="entry name" value="GPROTEINBRPT"/>
</dbReference>
<dbReference type="HAMAP" id="MF_03037">
    <property type="entry name" value="ciao1"/>
    <property type="match status" value="1"/>
</dbReference>
<protein>
    <recommendedName>
        <fullName evidence="3">Probable cytosolic iron-sulfur protein assembly protein 1</fullName>
    </recommendedName>
</protein>
<dbReference type="GO" id="GO:0097361">
    <property type="term" value="C:cytosolic [4Fe-4S] assembly targeting complex"/>
    <property type="evidence" value="ECO:0007669"/>
    <property type="project" value="InterPro"/>
</dbReference>
<name>A0A9P6DZ86_9AGAM</name>
<dbReference type="PANTHER" id="PTHR19920:SF0">
    <property type="entry name" value="CYTOSOLIC IRON-SULFUR PROTEIN ASSEMBLY PROTEIN CIAO1-RELATED"/>
    <property type="match status" value="1"/>
</dbReference>
<organism evidence="5 6">
    <name type="scientific">Hydnum rufescens UP504</name>
    <dbReference type="NCBI Taxonomy" id="1448309"/>
    <lineage>
        <taxon>Eukaryota</taxon>
        <taxon>Fungi</taxon>
        <taxon>Dikarya</taxon>
        <taxon>Basidiomycota</taxon>
        <taxon>Agaricomycotina</taxon>
        <taxon>Agaricomycetes</taxon>
        <taxon>Cantharellales</taxon>
        <taxon>Hydnaceae</taxon>
        <taxon>Hydnum</taxon>
    </lineage>
</organism>
<feature type="repeat" description="WD" evidence="4">
    <location>
        <begin position="10"/>
        <end position="51"/>
    </location>
</feature>
<evidence type="ECO:0000313" key="5">
    <source>
        <dbReference type="EMBL" id="KAF9515725.1"/>
    </source>
</evidence>
<dbReference type="SMART" id="SM00320">
    <property type="entry name" value="WD40"/>
    <property type="match status" value="7"/>
</dbReference>
<gene>
    <name evidence="3" type="primary">CIA1</name>
    <name evidence="5" type="ORF">BS47DRAFT_742199</name>
</gene>
<evidence type="ECO:0000256" key="3">
    <source>
        <dbReference type="HAMAP-Rule" id="MF_03037"/>
    </source>
</evidence>
<dbReference type="Pfam" id="PF00400">
    <property type="entry name" value="WD40"/>
    <property type="match status" value="7"/>
</dbReference>
<dbReference type="EMBL" id="MU128947">
    <property type="protein sequence ID" value="KAF9515725.1"/>
    <property type="molecule type" value="Genomic_DNA"/>
</dbReference>
<dbReference type="CDD" id="cd00200">
    <property type="entry name" value="WD40"/>
    <property type="match status" value="1"/>
</dbReference>
<evidence type="ECO:0000313" key="6">
    <source>
        <dbReference type="Proteomes" id="UP000886523"/>
    </source>
</evidence>
<dbReference type="PROSITE" id="PS00678">
    <property type="entry name" value="WD_REPEATS_1"/>
    <property type="match status" value="1"/>
</dbReference>
<comment type="similarity">
    <text evidence="3">Belongs to the WD repeat CIA1 family.</text>
</comment>
<accession>A0A9P6DZ86</accession>
<feature type="repeat" description="WD" evidence="4">
    <location>
        <begin position="116"/>
        <end position="150"/>
    </location>
</feature>
<dbReference type="InterPro" id="IPR015943">
    <property type="entry name" value="WD40/YVTN_repeat-like_dom_sf"/>
</dbReference>
<comment type="function">
    <text evidence="3">Essential component of the cytosolic iron-sulfur (Fe/S) protein assembly machinery. Required for the maturation of extramitochondrial Fe/S proteins.</text>
</comment>
<evidence type="ECO:0000256" key="4">
    <source>
        <dbReference type="PROSITE-ProRule" id="PRU00221"/>
    </source>
</evidence>
<dbReference type="Proteomes" id="UP000886523">
    <property type="component" value="Unassembled WGS sequence"/>
</dbReference>
<dbReference type="InterPro" id="IPR028608">
    <property type="entry name" value="CIAO1/Cia1"/>
</dbReference>
<dbReference type="InterPro" id="IPR020472">
    <property type="entry name" value="WD40_PAC1"/>
</dbReference>
<proteinExistence type="inferred from homology"/>
<dbReference type="PROSITE" id="PS50294">
    <property type="entry name" value="WD_REPEATS_REGION"/>
    <property type="match status" value="4"/>
</dbReference>
<sequence length="389" mass="43008">MRLGRENAELTGHEDRTWHLAWNPKHPLLASCSADKSVRLFSYGTQNGLLDSPKFNPATSIPSVHSRTVRSVAWSPSGKSLATASFDSTVSIWERSSGSDDDGTASSGEWECVSTLEGHESECKSVGYSFNGSLLASCSRDKSVWIWEVQPDADFECISVLMEHTQDVKCIAWHPKEEILASASYDDTIKLYLDDPEDDWYPFTTLTGHTSTVWSLSFSPSGRYLASCSSDLSIKIWQREQAPGNRGEKWTCQLTIPNAHSRAIYSVSWTIAQEASAGSDEELGWLASGGEDGRINIWQIQAPEKSSGSNSSLRYSLLVSQSSAHGVADVNAVAWCPRDGFRDLLGSVGDDGLLRVWRIELDVVQMGPKSNKIVHLHYTLRELVLWDDL</sequence>
<keyword evidence="1 4" id="KW-0853">WD repeat</keyword>
<feature type="repeat" description="WD" evidence="4">
    <location>
        <begin position="161"/>
        <end position="192"/>
    </location>
</feature>
<dbReference type="PROSITE" id="PS50082">
    <property type="entry name" value="WD_REPEATS_2"/>
    <property type="match status" value="5"/>
</dbReference>
<comment type="caution">
    <text evidence="5">The sequence shown here is derived from an EMBL/GenBank/DDBJ whole genome shotgun (WGS) entry which is preliminary data.</text>
</comment>
<keyword evidence="2" id="KW-0677">Repeat</keyword>
<dbReference type="GO" id="GO:0016226">
    <property type="term" value="P:iron-sulfur cluster assembly"/>
    <property type="evidence" value="ECO:0007669"/>
    <property type="project" value="UniProtKB-UniRule"/>
</dbReference>
<evidence type="ECO:0000256" key="2">
    <source>
        <dbReference type="ARBA" id="ARBA00022737"/>
    </source>
</evidence>
<dbReference type="InterPro" id="IPR036322">
    <property type="entry name" value="WD40_repeat_dom_sf"/>
</dbReference>
<dbReference type="SUPFAM" id="SSF50978">
    <property type="entry name" value="WD40 repeat-like"/>
    <property type="match status" value="1"/>
</dbReference>
<dbReference type="OrthoDB" id="284782at2759"/>
<dbReference type="Gene3D" id="2.130.10.10">
    <property type="entry name" value="YVTN repeat-like/Quinoprotein amine dehydrogenase"/>
    <property type="match status" value="1"/>
</dbReference>